<sequence length="294" mass="33725">MLAENTNESEVSEWMDSDEQFEVTDVAIVEISELTEDSGDKLPEEILPVTTHTRCDILKNYGLFNDARNCRGYNSVTGVPEFCPTGVLLHASKSTDMSLSHLNTLKCHRPGSGSNPQPRAQKASAIPSTLPRQTQLVHLLIRIRALQCYDGLVEACGETALPYRTVVRWVRAFNEGRDFMENMAQLGRPSVSEEELQAVSTLLDNDRRQTWVPWDLTEAQRWIQYDTAQTHLERYDCEGDAFLGRIVELDETWARSYEPLLKRQSNEWRYYESPRKTVVWAYPYECERYAGCCV</sequence>
<reference evidence="2 3" key="1">
    <citation type="journal article" date="2022" name="Allergy">
        <title>Genome assembly and annotation of Periplaneta americana reveal a comprehensive cockroach allergen profile.</title>
        <authorList>
            <person name="Wang L."/>
            <person name="Xiong Q."/>
            <person name="Saelim N."/>
            <person name="Wang L."/>
            <person name="Nong W."/>
            <person name="Wan A.T."/>
            <person name="Shi M."/>
            <person name="Liu X."/>
            <person name="Cao Q."/>
            <person name="Hui J.H.L."/>
            <person name="Sookrung N."/>
            <person name="Leung T.F."/>
            <person name="Tungtrongchitr A."/>
            <person name="Tsui S.K.W."/>
        </authorList>
    </citation>
    <scope>NUCLEOTIDE SEQUENCE [LARGE SCALE GENOMIC DNA]</scope>
    <source>
        <strain evidence="2">PWHHKU_190912</strain>
    </source>
</reference>
<feature type="region of interest" description="Disordered" evidence="1">
    <location>
        <begin position="108"/>
        <end position="127"/>
    </location>
</feature>
<evidence type="ECO:0000313" key="3">
    <source>
        <dbReference type="Proteomes" id="UP001148838"/>
    </source>
</evidence>
<gene>
    <name evidence="2" type="ORF">ANN_01209</name>
</gene>
<comment type="caution">
    <text evidence="2">The sequence shown here is derived from an EMBL/GenBank/DDBJ whole genome shotgun (WGS) entry which is preliminary data.</text>
</comment>
<dbReference type="InterPro" id="IPR036397">
    <property type="entry name" value="RNaseH_sf"/>
</dbReference>
<dbReference type="Proteomes" id="UP001148838">
    <property type="component" value="Unassembled WGS sequence"/>
</dbReference>
<keyword evidence="3" id="KW-1185">Reference proteome</keyword>
<dbReference type="Gene3D" id="3.30.420.10">
    <property type="entry name" value="Ribonuclease H-like superfamily/Ribonuclease H"/>
    <property type="match status" value="1"/>
</dbReference>
<organism evidence="2 3">
    <name type="scientific">Periplaneta americana</name>
    <name type="common">American cockroach</name>
    <name type="synonym">Blatta americana</name>
    <dbReference type="NCBI Taxonomy" id="6978"/>
    <lineage>
        <taxon>Eukaryota</taxon>
        <taxon>Metazoa</taxon>
        <taxon>Ecdysozoa</taxon>
        <taxon>Arthropoda</taxon>
        <taxon>Hexapoda</taxon>
        <taxon>Insecta</taxon>
        <taxon>Pterygota</taxon>
        <taxon>Neoptera</taxon>
        <taxon>Polyneoptera</taxon>
        <taxon>Dictyoptera</taxon>
        <taxon>Blattodea</taxon>
        <taxon>Blattoidea</taxon>
        <taxon>Blattidae</taxon>
        <taxon>Blattinae</taxon>
        <taxon>Periplaneta</taxon>
    </lineage>
</organism>
<proteinExistence type="predicted"/>
<dbReference type="PANTHER" id="PTHR46060">
    <property type="entry name" value="MARINER MOS1 TRANSPOSASE-LIKE PROTEIN"/>
    <property type="match status" value="1"/>
</dbReference>
<accession>A0ABQ8TSX6</accession>
<dbReference type="PANTHER" id="PTHR46060:SF1">
    <property type="entry name" value="MARINER MOS1 TRANSPOSASE-LIKE PROTEIN"/>
    <property type="match status" value="1"/>
</dbReference>
<name>A0ABQ8TSX6_PERAM</name>
<evidence type="ECO:0000313" key="2">
    <source>
        <dbReference type="EMBL" id="KAJ4449803.1"/>
    </source>
</evidence>
<evidence type="ECO:0008006" key="4">
    <source>
        <dbReference type="Google" id="ProtNLM"/>
    </source>
</evidence>
<protein>
    <recommendedName>
        <fullName evidence="4">Mos1 transposase HTH domain-containing protein</fullName>
    </recommendedName>
</protein>
<dbReference type="InterPro" id="IPR052709">
    <property type="entry name" value="Transposase-MT_Hybrid"/>
</dbReference>
<dbReference type="EMBL" id="JAJSOF020000003">
    <property type="protein sequence ID" value="KAJ4449803.1"/>
    <property type="molecule type" value="Genomic_DNA"/>
</dbReference>
<evidence type="ECO:0000256" key="1">
    <source>
        <dbReference type="SAM" id="MobiDB-lite"/>
    </source>
</evidence>